<feature type="compositionally biased region" description="Low complexity" evidence="1">
    <location>
        <begin position="127"/>
        <end position="151"/>
    </location>
</feature>
<name>A0A804R344_MAIZE</name>
<dbReference type="AlphaFoldDB" id="A0A804R344"/>
<evidence type="ECO:0000313" key="2">
    <source>
        <dbReference type="EnsemblPlants" id="Zm00001eb389590_P001"/>
    </source>
</evidence>
<accession>A0A804R344</accession>
<proteinExistence type="predicted"/>
<dbReference type="Proteomes" id="UP000007305">
    <property type="component" value="Chromosome 9"/>
</dbReference>
<protein>
    <submittedName>
        <fullName evidence="2">Uncharacterized protein</fullName>
    </submittedName>
</protein>
<keyword evidence="3" id="KW-1185">Reference proteome</keyword>
<evidence type="ECO:0000256" key="1">
    <source>
        <dbReference type="SAM" id="MobiDB-lite"/>
    </source>
</evidence>
<feature type="region of interest" description="Disordered" evidence="1">
    <location>
        <begin position="1"/>
        <end position="29"/>
    </location>
</feature>
<feature type="compositionally biased region" description="Low complexity" evidence="1">
    <location>
        <begin position="98"/>
        <end position="118"/>
    </location>
</feature>
<feature type="region of interest" description="Disordered" evidence="1">
    <location>
        <begin position="98"/>
        <end position="162"/>
    </location>
</feature>
<dbReference type="Gramene" id="Zm00001eb389590_T001">
    <property type="protein sequence ID" value="Zm00001eb389590_P001"/>
    <property type="gene ID" value="Zm00001eb389590"/>
</dbReference>
<dbReference type="EnsemblPlants" id="Zm00001eb389590_T001">
    <property type="protein sequence ID" value="Zm00001eb389590_P001"/>
    <property type="gene ID" value="Zm00001eb389590"/>
</dbReference>
<evidence type="ECO:0000313" key="3">
    <source>
        <dbReference type="Proteomes" id="UP000007305"/>
    </source>
</evidence>
<feature type="region of interest" description="Disordered" evidence="1">
    <location>
        <begin position="43"/>
        <end position="86"/>
    </location>
</feature>
<reference evidence="2" key="3">
    <citation type="submission" date="2021-05" db="UniProtKB">
        <authorList>
            <consortium name="EnsemblPlants"/>
        </authorList>
    </citation>
    <scope>IDENTIFICATION</scope>
    <source>
        <strain evidence="2">cv. B73</strain>
    </source>
</reference>
<organism evidence="2 3">
    <name type="scientific">Zea mays</name>
    <name type="common">Maize</name>
    <dbReference type="NCBI Taxonomy" id="4577"/>
    <lineage>
        <taxon>Eukaryota</taxon>
        <taxon>Viridiplantae</taxon>
        <taxon>Streptophyta</taxon>
        <taxon>Embryophyta</taxon>
        <taxon>Tracheophyta</taxon>
        <taxon>Spermatophyta</taxon>
        <taxon>Magnoliopsida</taxon>
        <taxon>Liliopsida</taxon>
        <taxon>Poales</taxon>
        <taxon>Poaceae</taxon>
        <taxon>PACMAD clade</taxon>
        <taxon>Panicoideae</taxon>
        <taxon>Andropogonodae</taxon>
        <taxon>Andropogoneae</taxon>
        <taxon>Tripsacinae</taxon>
        <taxon>Zea</taxon>
    </lineage>
</organism>
<dbReference type="InParanoid" id="A0A804R344"/>
<feature type="compositionally biased region" description="Polar residues" evidence="1">
    <location>
        <begin position="51"/>
        <end position="62"/>
    </location>
</feature>
<reference evidence="3" key="1">
    <citation type="journal article" date="2009" name="Science">
        <title>The B73 maize genome: complexity, diversity, and dynamics.</title>
        <authorList>
            <person name="Schnable P.S."/>
            <person name="Ware D."/>
            <person name="Fulton R.S."/>
            <person name="Stein J.C."/>
            <person name="Wei F."/>
            <person name="Pasternak S."/>
            <person name="Liang C."/>
            <person name="Zhang J."/>
            <person name="Fulton L."/>
            <person name="Graves T.A."/>
            <person name="Minx P."/>
            <person name="Reily A.D."/>
            <person name="Courtney L."/>
            <person name="Kruchowski S.S."/>
            <person name="Tomlinson C."/>
            <person name="Strong C."/>
            <person name="Delehaunty K."/>
            <person name="Fronick C."/>
            <person name="Courtney B."/>
            <person name="Rock S.M."/>
            <person name="Belter E."/>
            <person name="Du F."/>
            <person name="Kim K."/>
            <person name="Abbott R.M."/>
            <person name="Cotton M."/>
            <person name="Levy A."/>
            <person name="Marchetto P."/>
            <person name="Ochoa K."/>
            <person name="Jackson S.M."/>
            <person name="Gillam B."/>
            <person name="Chen W."/>
            <person name="Yan L."/>
            <person name="Higginbotham J."/>
            <person name="Cardenas M."/>
            <person name="Waligorski J."/>
            <person name="Applebaum E."/>
            <person name="Phelps L."/>
            <person name="Falcone J."/>
            <person name="Kanchi K."/>
            <person name="Thane T."/>
            <person name="Scimone A."/>
            <person name="Thane N."/>
            <person name="Henke J."/>
            <person name="Wang T."/>
            <person name="Ruppert J."/>
            <person name="Shah N."/>
            <person name="Rotter K."/>
            <person name="Hodges J."/>
            <person name="Ingenthron E."/>
            <person name="Cordes M."/>
            <person name="Kohlberg S."/>
            <person name="Sgro J."/>
            <person name="Delgado B."/>
            <person name="Mead K."/>
            <person name="Chinwalla A."/>
            <person name="Leonard S."/>
            <person name="Crouse K."/>
            <person name="Collura K."/>
            <person name="Kudrna D."/>
            <person name="Currie J."/>
            <person name="He R."/>
            <person name="Angelova A."/>
            <person name="Rajasekar S."/>
            <person name="Mueller T."/>
            <person name="Lomeli R."/>
            <person name="Scara G."/>
            <person name="Ko A."/>
            <person name="Delaney K."/>
            <person name="Wissotski M."/>
            <person name="Lopez G."/>
            <person name="Campos D."/>
            <person name="Braidotti M."/>
            <person name="Ashley E."/>
            <person name="Golser W."/>
            <person name="Kim H."/>
            <person name="Lee S."/>
            <person name="Lin J."/>
            <person name="Dujmic Z."/>
            <person name="Kim W."/>
            <person name="Talag J."/>
            <person name="Zuccolo A."/>
            <person name="Fan C."/>
            <person name="Sebastian A."/>
            <person name="Kramer M."/>
            <person name="Spiegel L."/>
            <person name="Nascimento L."/>
            <person name="Zutavern T."/>
            <person name="Miller B."/>
            <person name="Ambroise C."/>
            <person name="Muller S."/>
            <person name="Spooner W."/>
            <person name="Narechania A."/>
            <person name="Ren L."/>
            <person name="Wei S."/>
            <person name="Kumari S."/>
            <person name="Faga B."/>
            <person name="Levy M.J."/>
            <person name="McMahan L."/>
            <person name="Van Buren P."/>
            <person name="Vaughn M.W."/>
            <person name="Ying K."/>
            <person name="Yeh C.-T."/>
            <person name="Emrich S.J."/>
            <person name="Jia Y."/>
            <person name="Kalyanaraman A."/>
            <person name="Hsia A.-P."/>
            <person name="Barbazuk W.B."/>
            <person name="Baucom R.S."/>
            <person name="Brutnell T.P."/>
            <person name="Carpita N.C."/>
            <person name="Chaparro C."/>
            <person name="Chia J.-M."/>
            <person name="Deragon J.-M."/>
            <person name="Estill J.C."/>
            <person name="Fu Y."/>
            <person name="Jeddeloh J.A."/>
            <person name="Han Y."/>
            <person name="Lee H."/>
            <person name="Li P."/>
            <person name="Lisch D.R."/>
            <person name="Liu S."/>
            <person name="Liu Z."/>
            <person name="Nagel D.H."/>
            <person name="McCann M.C."/>
            <person name="SanMiguel P."/>
            <person name="Myers A.M."/>
            <person name="Nettleton D."/>
            <person name="Nguyen J."/>
            <person name="Penning B.W."/>
            <person name="Ponnala L."/>
            <person name="Schneider K.L."/>
            <person name="Schwartz D.C."/>
            <person name="Sharma A."/>
            <person name="Soderlund C."/>
            <person name="Springer N.M."/>
            <person name="Sun Q."/>
            <person name="Wang H."/>
            <person name="Waterman M."/>
            <person name="Westerman R."/>
            <person name="Wolfgruber T.K."/>
            <person name="Yang L."/>
            <person name="Yu Y."/>
            <person name="Zhang L."/>
            <person name="Zhou S."/>
            <person name="Zhu Q."/>
            <person name="Bennetzen J.L."/>
            <person name="Dawe R.K."/>
            <person name="Jiang J."/>
            <person name="Jiang N."/>
            <person name="Presting G.G."/>
            <person name="Wessler S.R."/>
            <person name="Aluru S."/>
            <person name="Martienssen R.A."/>
            <person name="Clifton S.W."/>
            <person name="McCombie W.R."/>
            <person name="Wing R.A."/>
            <person name="Wilson R.K."/>
        </authorList>
    </citation>
    <scope>NUCLEOTIDE SEQUENCE [LARGE SCALE GENOMIC DNA]</scope>
    <source>
        <strain evidence="3">cv. B73</strain>
    </source>
</reference>
<sequence length="162" mass="17099">MRGACLAQHAGEAEEAERRQKRRNGWGSQAQWMGLLASRGGSGRVVVGESNGATHQERQANFPNAKPHPLISFLPHSSRDLAPSPWTRSTAWWIPSATSPRTASASSSAATSPTARSSPRWRRGRRSGSSSWASSASSLSSSSSPSTTSSSVPARLTGVQGD</sequence>
<reference evidence="2" key="2">
    <citation type="submission" date="2019-07" db="EMBL/GenBank/DDBJ databases">
        <authorList>
            <person name="Seetharam A."/>
            <person name="Woodhouse M."/>
            <person name="Cannon E."/>
        </authorList>
    </citation>
    <scope>NUCLEOTIDE SEQUENCE [LARGE SCALE GENOMIC DNA]</scope>
    <source>
        <strain evidence="2">cv. B73</strain>
    </source>
</reference>